<dbReference type="GO" id="GO:0010485">
    <property type="term" value="F:histone H4 acetyltransferase activity"/>
    <property type="evidence" value="ECO:0007669"/>
    <property type="project" value="InterPro"/>
</dbReference>
<evidence type="ECO:0000256" key="8">
    <source>
        <dbReference type="ARBA" id="ARBA00023242"/>
    </source>
</evidence>
<dbReference type="InterPro" id="IPR000182">
    <property type="entry name" value="GNAT_dom"/>
</dbReference>
<dbReference type="InterPro" id="IPR039949">
    <property type="entry name" value="NAA40"/>
</dbReference>
<dbReference type="CDD" id="cd04301">
    <property type="entry name" value="NAT_SF"/>
    <property type="match status" value="1"/>
</dbReference>
<dbReference type="PANTHER" id="PTHR20531">
    <property type="entry name" value="N-ALPHA-ACETYLTRANSFERASE 40"/>
    <property type="match status" value="1"/>
</dbReference>
<evidence type="ECO:0000259" key="13">
    <source>
        <dbReference type="PROSITE" id="PS51186"/>
    </source>
</evidence>
<dbReference type="Gene3D" id="3.40.630.30">
    <property type="match status" value="1"/>
</dbReference>
<evidence type="ECO:0000256" key="6">
    <source>
        <dbReference type="ARBA" id="ARBA00022490"/>
    </source>
</evidence>
<evidence type="ECO:0000313" key="14">
    <source>
        <dbReference type="EMBL" id="KAE8382981.1"/>
    </source>
</evidence>
<protein>
    <recommendedName>
        <fullName evidence="5">N-alpha-acetyltransferase 40</fullName>
        <ecNumber evidence="4">2.3.1.257</ecNumber>
    </recommendedName>
</protein>
<dbReference type="EMBL" id="ML736158">
    <property type="protein sequence ID" value="KAE8382981.1"/>
    <property type="molecule type" value="Genomic_DNA"/>
</dbReference>
<comment type="similarity">
    <text evidence="3">Belongs to the acetyltransferase family. NAA40 subfamily.</text>
</comment>
<name>A0A5N7BME6_9EURO</name>
<dbReference type="PROSITE" id="PS51186">
    <property type="entry name" value="GNAT"/>
    <property type="match status" value="1"/>
</dbReference>
<dbReference type="OrthoDB" id="424551at2759"/>
<keyword evidence="6" id="KW-0963">Cytoplasm</keyword>
<feature type="domain" description="N-acetyltransferase" evidence="13">
    <location>
        <begin position="89"/>
        <end position="271"/>
    </location>
</feature>
<evidence type="ECO:0000313" key="15">
    <source>
        <dbReference type="Proteomes" id="UP000326198"/>
    </source>
</evidence>
<evidence type="ECO:0000256" key="3">
    <source>
        <dbReference type="ARBA" id="ARBA00008870"/>
    </source>
</evidence>
<organism evidence="14 15">
    <name type="scientific">Aspergillus bertholletiae</name>
    <dbReference type="NCBI Taxonomy" id="1226010"/>
    <lineage>
        <taxon>Eukaryota</taxon>
        <taxon>Fungi</taxon>
        <taxon>Dikarya</taxon>
        <taxon>Ascomycota</taxon>
        <taxon>Pezizomycotina</taxon>
        <taxon>Eurotiomycetes</taxon>
        <taxon>Eurotiomycetidae</taxon>
        <taxon>Eurotiales</taxon>
        <taxon>Aspergillaceae</taxon>
        <taxon>Aspergillus</taxon>
        <taxon>Aspergillus subgen. Circumdati</taxon>
    </lineage>
</organism>
<keyword evidence="8" id="KW-0539">Nucleus</keyword>
<evidence type="ECO:0000256" key="7">
    <source>
        <dbReference type="ARBA" id="ARBA00022679"/>
    </source>
</evidence>
<feature type="region of interest" description="Disordered" evidence="12">
    <location>
        <begin position="1"/>
        <end position="37"/>
    </location>
</feature>
<dbReference type="InterPro" id="IPR016181">
    <property type="entry name" value="Acyl_CoA_acyltransferase"/>
</dbReference>
<evidence type="ECO:0000256" key="11">
    <source>
        <dbReference type="ARBA" id="ARBA00049524"/>
    </source>
</evidence>
<dbReference type="GO" id="GO:0043998">
    <property type="term" value="F:histone H2A acetyltransferase activity"/>
    <property type="evidence" value="ECO:0007669"/>
    <property type="project" value="InterPro"/>
</dbReference>
<dbReference type="Proteomes" id="UP000326198">
    <property type="component" value="Unassembled WGS sequence"/>
</dbReference>
<dbReference type="Pfam" id="PF00583">
    <property type="entry name" value="Acetyltransf_1"/>
    <property type="match status" value="1"/>
</dbReference>
<evidence type="ECO:0000256" key="10">
    <source>
        <dbReference type="ARBA" id="ARBA00047821"/>
    </source>
</evidence>
<feature type="compositionally biased region" description="Basic and acidic residues" evidence="12">
    <location>
        <begin position="1"/>
        <end position="25"/>
    </location>
</feature>
<accession>A0A5N7BME6</accession>
<keyword evidence="9" id="KW-0012">Acyltransferase</keyword>
<evidence type="ECO:0000256" key="4">
    <source>
        <dbReference type="ARBA" id="ARBA00012950"/>
    </source>
</evidence>
<dbReference type="PANTHER" id="PTHR20531:SF1">
    <property type="entry name" value="N-ALPHA-ACETYLTRANSFERASE 40"/>
    <property type="match status" value="1"/>
</dbReference>
<evidence type="ECO:0000256" key="5">
    <source>
        <dbReference type="ARBA" id="ARBA00015043"/>
    </source>
</evidence>
<proteinExistence type="inferred from homology"/>
<dbReference type="SUPFAM" id="SSF55729">
    <property type="entry name" value="Acyl-CoA N-acyltransferases (Nat)"/>
    <property type="match status" value="1"/>
</dbReference>
<comment type="subcellular location">
    <subcellularLocation>
        <location evidence="2">Cytoplasm</location>
    </subcellularLocation>
    <subcellularLocation>
        <location evidence="1">Nucleus</location>
    </subcellularLocation>
</comment>
<keyword evidence="15" id="KW-1185">Reference proteome</keyword>
<sequence length="275" mass="31250">MSSSGKDRVTKNKSTRRDATRHKIEQLNQKLGKDGKKRLPLVERTNQLSLAEFVKSYIPAEELQYYPRSPAGESTTAASENEQELQYTLDIYTAASISDADFEACFRLIEETSSDAYKESGWGWSAKKKKKEMRLPDMRYLILRQGPKTTPENIDDAEAGTVTPTGQFLGFTSFMVTYEDGKEVVYCYEIHLSPAAQGQGLGSLLMMRLGNIGRRIGLKKMMLTVFRSNDKAVRFYNKLGFAEDEYSPPPRILRNGTVKEPDYIILSKRLRSNQR</sequence>
<keyword evidence="7 14" id="KW-0808">Transferase</keyword>
<dbReference type="EC" id="2.3.1.257" evidence="4"/>
<reference evidence="14 15" key="1">
    <citation type="submission" date="2019-04" db="EMBL/GenBank/DDBJ databases">
        <title>Friends and foes A comparative genomics studyof 23 Aspergillus species from section Flavi.</title>
        <authorList>
            <consortium name="DOE Joint Genome Institute"/>
            <person name="Kjaerbolling I."/>
            <person name="Vesth T."/>
            <person name="Frisvad J.C."/>
            <person name="Nybo J.L."/>
            <person name="Theobald S."/>
            <person name="Kildgaard S."/>
            <person name="Isbrandt T."/>
            <person name="Kuo A."/>
            <person name="Sato A."/>
            <person name="Lyhne E.K."/>
            <person name="Kogle M.E."/>
            <person name="Wiebenga A."/>
            <person name="Kun R.S."/>
            <person name="Lubbers R.J."/>
            <person name="Makela M.R."/>
            <person name="Barry K."/>
            <person name="Chovatia M."/>
            <person name="Clum A."/>
            <person name="Daum C."/>
            <person name="Haridas S."/>
            <person name="He G."/>
            <person name="LaButti K."/>
            <person name="Lipzen A."/>
            <person name="Mondo S."/>
            <person name="Riley R."/>
            <person name="Salamov A."/>
            <person name="Simmons B.A."/>
            <person name="Magnuson J.K."/>
            <person name="Henrissat B."/>
            <person name="Mortensen U.H."/>
            <person name="Larsen T.O."/>
            <person name="Devries R.P."/>
            <person name="Grigoriev I.V."/>
            <person name="Machida M."/>
            <person name="Baker S.E."/>
            <person name="Andersen M.R."/>
        </authorList>
    </citation>
    <scope>NUCLEOTIDE SEQUENCE [LARGE SCALE GENOMIC DNA]</scope>
    <source>
        <strain evidence="14 15">IBT 29228</strain>
    </source>
</reference>
<evidence type="ECO:0000256" key="9">
    <source>
        <dbReference type="ARBA" id="ARBA00023315"/>
    </source>
</evidence>
<dbReference type="GO" id="GO:1990189">
    <property type="term" value="F:protein N-terminal-serine acetyltransferase activity"/>
    <property type="evidence" value="ECO:0007669"/>
    <property type="project" value="UniProtKB-EC"/>
</dbReference>
<evidence type="ECO:0000256" key="2">
    <source>
        <dbReference type="ARBA" id="ARBA00004496"/>
    </source>
</evidence>
<evidence type="ECO:0000256" key="12">
    <source>
        <dbReference type="SAM" id="MobiDB-lite"/>
    </source>
</evidence>
<comment type="catalytic activity">
    <reaction evidence="10">
        <text>N-terminal L-seryl-[histone H2A] + acetyl-CoA = N-terminal N(alpha)-acetyl-L-seryl-[histone H2A] + CoA + H(+)</text>
        <dbReference type="Rhea" id="RHEA:50600"/>
        <dbReference type="Rhea" id="RHEA-COMP:12742"/>
        <dbReference type="Rhea" id="RHEA-COMP:12744"/>
        <dbReference type="ChEBI" id="CHEBI:15378"/>
        <dbReference type="ChEBI" id="CHEBI:57287"/>
        <dbReference type="ChEBI" id="CHEBI:57288"/>
        <dbReference type="ChEBI" id="CHEBI:64738"/>
        <dbReference type="ChEBI" id="CHEBI:83690"/>
        <dbReference type="EC" id="2.3.1.257"/>
    </reaction>
</comment>
<dbReference type="GO" id="GO:0005737">
    <property type="term" value="C:cytoplasm"/>
    <property type="evidence" value="ECO:0007669"/>
    <property type="project" value="UniProtKB-SubCell"/>
</dbReference>
<comment type="catalytic activity">
    <reaction evidence="11">
        <text>N-terminal L-seryl-[histone H4] + acetyl-CoA = N-terminal N(alpha)-acetyl-L-seryl-[histone H4] + CoA + H(+)</text>
        <dbReference type="Rhea" id="RHEA:50596"/>
        <dbReference type="Rhea" id="RHEA-COMP:12740"/>
        <dbReference type="Rhea" id="RHEA-COMP:12743"/>
        <dbReference type="ChEBI" id="CHEBI:15378"/>
        <dbReference type="ChEBI" id="CHEBI:57287"/>
        <dbReference type="ChEBI" id="CHEBI:57288"/>
        <dbReference type="ChEBI" id="CHEBI:64738"/>
        <dbReference type="ChEBI" id="CHEBI:83690"/>
        <dbReference type="EC" id="2.3.1.257"/>
    </reaction>
</comment>
<gene>
    <name evidence="14" type="ORF">BDV26DRAFT_288020</name>
</gene>
<dbReference type="AlphaFoldDB" id="A0A5N7BME6"/>
<dbReference type="GO" id="GO:0005634">
    <property type="term" value="C:nucleus"/>
    <property type="evidence" value="ECO:0007669"/>
    <property type="project" value="UniProtKB-SubCell"/>
</dbReference>
<evidence type="ECO:0000256" key="1">
    <source>
        <dbReference type="ARBA" id="ARBA00004123"/>
    </source>
</evidence>